<sequence length="90" mass="10057">MYSDSHTMAKEKLSFKNKLVFIFLGLGTLCLAGVPALFFVDFPNKASTILILLITGEVLFLLTIALTGKGYLEKIKESMGELLLFRKKKK</sequence>
<dbReference type="AlphaFoldDB" id="A0AAE4C1S1"/>
<gene>
    <name evidence="2" type="ORF">J2787_000432</name>
</gene>
<dbReference type="NCBIfam" id="NF033684">
    <property type="entry name" value="suffix_2_RND"/>
    <property type="match status" value="1"/>
</dbReference>
<feature type="transmembrane region" description="Helical" evidence="1">
    <location>
        <begin position="20"/>
        <end position="40"/>
    </location>
</feature>
<evidence type="ECO:0000313" key="3">
    <source>
        <dbReference type="Proteomes" id="UP001184861"/>
    </source>
</evidence>
<evidence type="ECO:0000313" key="2">
    <source>
        <dbReference type="EMBL" id="MDR6525062.1"/>
    </source>
</evidence>
<protein>
    <recommendedName>
        <fullName evidence="4">Transporter suffix domain-containing protein</fullName>
    </recommendedName>
</protein>
<keyword evidence="1" id="KW-0812">Transmembrane</keyword>
<evidence type="ECO:0008006" key="4">
    <source>
        <dbReference type="Google" id="ProtNLM"/>
    </source>
</evidence>
<organism evidence="2 3">
    <name type="scientific">Chryseobacterium rhizosphaerae</name>
    <dbReference type="NCBI Taxonomy" id="395937"/>
    <lineage>
        <taxon>Bacteria</taxon>
        <taxon>Pseudomonadati</taxon>
        <taxon>Bacteroidota</taxon>
        <taxon>Flavobacteriia</taxon>
        <taxon>Flavobacteriales</taxon>
        <taxon>Weeksellaceae</taxon>
        <taxon>Chryseobacterium group</taxon>
        <taxon>Chryseobacterium</taxon>
    </lineage>
</organism>
<accession>A0AAE4C1S1</accession>
<reference evidence="2" key="1">
    <citation type="submission" date="2023-07" db="EMBL/GenBank/DDBJ databases">
        <title>Sorghum-associated microbial communities from plants grown in Nebraska, USA.</title>
        <authorList>
            <person name="Schachtman D."/>
        </authorList>
    </citation>
    <scope>NUCLEOTIDE SEQUENCE</scope>
    <source>
        <strain evidence="2">DS2360</strain>
    </source>
</reference>
<proteinExistence type="predicted"/>
<dbReference type="RefSeq" id="WP_202270636.1">
    <property type="nucleotide sequence ID" value="NZ_JAVDQY010000001.1"/>
</dbReference>
<name>A0AAE4C1S1_9FLAO</name>
<keyword evidence="1" id="KW-0472">Membrane</keyword>
<feature type="transmembrane region" description="Helical" evidence="1">
    <location>
        <begin position="46"/>
        <end position="66"/>
    </location>
</feature>
<dbReference type="Proteomes" id="UP001184861">
    <property type="component" value="Unassembled WGS sequence"/>
</dbReference>
<evidence type="ECO:0000256" key="1">
    <source>
        <dbReference type="SAM" id="Phobius"/>
    </source>
</evidence>
<comment type="caution">
    <text evidence="2">The sequence shown here is derived from an EMBL/GenBank/DDBJ whole genome shotgun (WGS) entry which is preliminary data.</text>
</comment>
<keyword evidence="1" id="KW-1133">Transmembrane helix</keyword>
<dbReference type="EMBL" id="JAVDQY010000001">
    <property type="protein sequence ID" value="MDR6525062.1"/>
    <property type="molecule type" value="Genomic_DNA"/>
</dbReference>
<dbReference type="InterPro" id="IPR047961">
    <property type="entry name" value="Transp_suffix-like"/>
</dbReference>